<proteinExistence type="predicted"/>
<keyword evidence="2" id="KW-1185">Reference proteome</keyword>
<gene>
    <name evidence="1" type="ORF">GMARGA_LOCUS45177</name>
</gene>
<feature type="non-terminal residue" evidence="1">
    <location>
        <position position="1"/>
    </location>
</feature>
<reference evidence="1 2" key="1">
    <citation type="submission" date="2021-06" db="EMBL/GenBank/DDBJ databases">
        <authorList>
            <person name="Kallberg Y."/>
            <person name="Tangrot J."/>
            <person name="Rosling A."/>
        </authorList>
    </citation>
    <scope>NUCLEOTIDE SEQUENCE [LARGE SCALE GENOMIC DNA]</scope>
    <source>
        <strain evidence="1 2">120-4 pot B 10/14</strain>
    </source>
</reference>
<sequence length="57" mass="6487">GGKHILPNIVLALKTFFMAGQLDQSNRFTAKEMVNKLHEMVKNSEISEDDEIPMEQL</sequence>
<name>A0ABN7XNJ9_GIGMA</name>
<protein>
    <submittedName>
        <fullName evidence="1">13843_t:CDS:1</fullName>
    </submittedName>
</protein>
<evidence type="ECO:0000313" key="1">
    <source>
        <dbReference type="EMBL" id="CAG8856356.1"/>
    </source>
</evidence>
<accession>A0ABN7XNJ9</accession>
<organism evidence="1 2">
    <name type="scientific">Gigaspora margarita</name>
    <dbReference type="NCBI Taxonomy" id="4874"/>
    <lineage>
        <taxon>Eukaryota</taxon>
        <taxon>Fungi</taxon>
        <taxon>Fungi incertae sedis</taxon>
        <taxon>Mucoromycota</taxon>
        <taxon>Glomeromycotina</taxon>
        <taxon>Glomeromycetes</taxon>
        <taxon>Diversisporales</taxon>
        <taxon>Gigasporaceae</taxon>
        <taxon>Gigaspora</taxon>
    </lineage>
</organism>
<comment type="caution">
    <text evidence="1">The sequence shown here is derived from an EMBL/GenBank/DDBJ whole genome shotgun (WGS) entry which is preliminary data.</text>
</comment>
<feature type="non-terminal residue" evidence="1">
    <location>
        <position position="57"/>
    </location>
</feature>
<dbReference type="Proteomes" id="UP000789901">
    <property type="component" value="Unassembled WGS sequence"/>
</dbReference>
<dbReference type="EMBL" id="CAJVQB010159070">
    <property type="protein sequence ID" value="CAG8856356.1"/>
    <property type="molecule type" value="Genomic_DNA"/>
</dbReference>
<evidence type="ECO:0000313" key="2">
    <source>
        <dbReference type="Proteomes" id="UP000789901"/>
    </source>
</evidence>